<dbReference type="EMBL" id="BSNF01000008">
    <property type="protein sequence ID" value="GLQ07431.1"/>
    <property type="molecule type" value="Genomic_DNA"/>
</dbReference>
<dbReference type="SUPFAM" id="SSF141868">
    <property type="entry name" value="EAL domain-like"/>
    <property type="match status" value="1"/>
</dbReference>
<name>A0ABQ5U7P7_9PROT</name>
<feature type="domain" description="Cyclic nucleotide-binding" evidence="1">
    <location>
        <begin position="1"/>
        <end position="86"/>
    </location>
</feature>
<dbReference type="Proteomes" id="UP001161409">
    <property type="component" value="Unassembled WGS sequence"/>
</dbReference>
<dbReference type="PROSITE" id="PS50042">
    <property type="entry name" value="CNMP_BINDING_3"/>
    <property type="match status" value="1"/>
</dbReference>
<sequence>MISVYRKQVKQGETIFGYEQPGDSAFLVESGQVRILDKITQKDSYLLGPGDMFGEYGVIAGASHYSAAVAEEDCLLLVVSREEIEEKTNSADPMISLFLKFFMERCHDLTKRHHGVPVTPQDQPAPLPHRRDIALRSHREQLLKEFQIKEELERALLNDEMVLYFQPIISLRGGFTAGFEALLRWQHPTRGLLSPYHFIDIAETTNMIVPIGDWVFREACKQARDFNLKTAELGKPEVFVSINISANQFAVPNISRRFKEITEETGADVSTIELEITESVLMEDTAHAKKVLGEVKELGFDLVLDDFGTGYSSLNYLHQFPIDKLKIDRSFTHTVLTDESSLEIVRAISGLAHNLNIEVVAEGIEEREQLSLYRDLDCHFGQGYLISKPLSVQDVYGILGTRMSI</sequence>
<dbReference type="CDD" id="cd01948">
    <property type="entry name" value="EAL"/>
    <property type="match status" value="1"/>
</dbReference>
<gene>
    <name evidence="3" type="ORF">GCM10007924_26520</name>
</gene>
<evidence type="ECO:0008006" key="5">
    <source>
        <dbReference type="Google" id="ProtNLM"/>
    </source>
</evidence>
<comment type="caution">
    <text evidence="3">The sequence shown here is derived from an EMBL/GenBank/DDBJ whole genome shotgun (WGS) entry which is preliminary data.</text>
</comment>
<dbReference type="InterPro" id="IPR000595">
    <property type="entry name" value="cNMP-bd_dom"/>
</dbReference>
<evidence type="ECO:0000259" key="1">
    <source>
        <dbReference type="PROSITE" id="PS50042"/>
    </source>
</evidence>
<dbReference type="Pfam" id="PF00027">
    <property type="entry name" value="cNMP_binding"/>
    <property type="match status" value="1"/>
</dbReference>
<dbReference type="SUPFAM" id="SSF51206">
    <property type="entry name" value="cAMP-binding domain-like"/>
    <property type="match status" value="1"/>
</dbReference>
<organism evidence="3 4">
    <name type="scientific">Sneathiella chinensis</name>
    <dbReference type="NCBI Taxonomy" id="349750"/>
    <lineage>
        <taxon>Bacteria</taxon>
        <taxon>Pseudomonadati</taxon>
        <taxon>Pseudomonadota</taxon>
        <taxon>Alphaproteobacteria</taxon>
        <taxon>Sneathiellales</taxon>
        <taxon>Sneathiellaceae</taxon>
        <taxon>Sneathiella</taxon>
    </lineage>
</organism>
<dbReference type="Gene3D" id="2.60.120.10">
    <property type="entry name" value="Jelly Rolls"/>
    <property type="match status" value="1"/>
</dbReference>
<dbReference type="InterPro" id="IPR035919">
    <property type="entry name" value="EAL_sf"/>
</dbReference>
<evidence type="ECO:0000313" key="4">
    <source>
        <dbReference type="Proteomes" id="UP001161409"/>
    </source>
</evidence>
<keyword evidence="4" id="KW-1185">Reference proteome</keyword>
<dbReference type="InterPro" id="IPR050706">
    <property type="entry name" value="Cyclic-di-GMP_PDE-like"/>
</dbReference>
<dbReference type="PANTHER" id="PTHR33121:SF70">
    <property type="entry name" value="SIGNALING PROTEIN YKOW"/>
    <property type="match status" value="1"/>
</dbReference>
<evidence type="ECO:0000259" key="2">
    <source>
        <dbReference type="PROSITE" id="PS50883"/>
    </source>
</evidence>
<dbReference type="SMART" id="SM00052">
    <property type="entry name" value="EAL"/>
    <property type="match status" value="1"/>
</dbReference>
<protein>
    <recommendedName>
        <fullName evidence="5">Cyclic nucleotide-binding protein</fullName>
    </recommendedName>
</protein>
<dbReference type="PROSITE" id="PS50883">
    <property type="entry name" value="EAL"/>
    <property type="match status" value="1"/>
</dbReference>
<proteinExistence type="predicted"/>
<dbReference type="Gene3D" id="3.20.20.450">
    <property type="entry name" value="EAL domain"/>
    <property type="match status" value="1"/>
</dbReference>
<dbReference type="InterPro" id="IPR001633">
    <property type="entry name" value="EAL_dom"/>
</dbReference>
<reference evidence="3" key="2">
    <citation type="submission" date="2023-01" db="EMBL/GenBank/DDBJ databases">
        <title>Draft genome sequence of Sneathiella chinensis strain NBRC 103408.</title>
        <authorList>
            <person name="Sun Q."/>
            <person name="Mori K."/>
        </authorList>
    </citation>
    <scope>NUCLEOTIDE SEQUENCE</scope>
    <source>
        <strain evidence="3">NBRC 103408</strain>
    </source>
</reference>
<dbReference type="InterPro" id="IPR018490">
    <property type="entry name" value="cNMP-bd_dom_sf"/>
</dbReference>
<evidence type="ECO:0000313" key="3">
    <source>
        <dbReference type="EMBL" id="GLQ07431.1"/>
    </source>
</evidence>
<dbReference type="InterPro" id="IPR014710">
    <property type="entry name" value="RmlC-like_jellyroll"/>
</dbReference>
<dbReference type="CDD" id="cd00038">
    <property type="entry name" value="CAP_ED"/>
    <property type="match status" value="1"/>
</dbReference>
<reference evidence="3" key="1">
    <citation type="journal article" date="2014" name="Int. J. Syst. Evol. Microbiol.">
        <title>Complete genome of a new Firmicutes species belonging to the dominant human colonic microbiota ('Ruminococcus bicirculans') reveals two chromosomes and a selective capacity to utilize plant glucans.</title>
        <authorList>
            <consortium name="NISC Comparative Sequencing Program"/>
            <person name="Wegmann U."/>
            <person name="Louis P."/>
            <person name="Goesmann A."/>
            <person name="Henrissat B."/>
            <person name="Duncan S.H."/>
            <person name="Flint H.J."/>
        </authorList>
    </citation>
    <scope>NUCLEOTIDE SEQUENCE</scope>
    <source>
        <strain evidence="3">NBRC 103408</strain>
    </source>
</reference>
<dbReference type="PANTHER" id="PTHR33121">
    <property type="entry name" value="CYCLIC DI-GMP PHOSPHODIESTERASE PDEF"/>
    <property type="match status" value="1"/>
</dbReference>
<accession>A0ABQ5U7P7</accession>
<dbReference type="Pfam" id="PF00563">
    <property type="entry name" value="EAL"/>
    <property type="match status" value="1"/>
</dbReference>
<feature type="domain" description="EAL" evidence="2">
    <location>
        <begin position="145"/>
        <end position="403"/>
    </location>
</feature>